<reference evidence="2" key="1">
    <citation type="submission" date="2016-03" db="EMBL/GenBank/DDBJ databases">
        <authorList>
            <person name="Ploux O."/>
        </authorList>
    </citation>
    <scope>NUCLEOTIDE SEQUENCE</scope>
    <source>
        <tissue evidence="2">Mantle</tissue>
    </source>
</reference>
<name>A0A194AQW5_PINFU</name>
<proteinExistence type="predicted"/>
<dbReference type="EMBL" id="GELH01000076">
    <property type="protein sequence ID" value="JAS04196.1"/>
    <property type="molecule type" value="Transcribed_RNA"/>
</dbReference>
<keyword evidence="1" id="KW-1133">Transmembrane helix</keyword>
<keyword evidence="1" id="KW-0812">Transmembrane</keyword>
<accession>A0A194AQW5</accession>
<dbReference type="EMBL" id="GELH01000075">
    <property type="protein sequence ID" value="JAS04197.1"/>
    <property type="molecule type" value="Transcribed_RNA"/>
</dbReference>
<protein>
    <submittedName>
        <fullName evidence="2">Uncharacterized protein</fullName>
    </submittedName>
</protein>
<organism evidence="2">
    <name type="scientific">Pinctada fucata</name>
    <name type="common">Akoya pearl oyster</name>
    <name type="synonym">Pinctada imbricata fucata</name>
    <dbReference type="NCBI Taxonomy" id="50426"/>
    <lineage>
        <taxon>Eukaryota</taxon>
        <taxon>Metazoa</taxon>
        <taxon>Spiralia</taxon>
        <taxon>Lophotrochozoa</taxon>
        <taxon>Mollusca</taxon>
        <taxon>Bivalvia</taxon>
        <taxon>Autobranchia</taxon>
        <taxon>Pteriomorphia</taxon>
        <taxon>Pterioida</taxon>
        <taxon>Pterioidea</taxon>
        <taxon>Pteriidae</taxon>
        <taxon>Pinctada</taxon>
    </lineage>
</organism>
<dbReference type="AlphaFoldDB" id="A0A194AQW5"/>
<evidence type="ECO:0000313" key="2">
    <source>
        <dbReference type="EMBL" id="JAS04196.1"/>
    </source>
</evidence>
<keyword evidence="1" id="KW-0472">Membrane</keyword>
<sequence>MFGIALGYSISAVVAADSKHYSSTTKTSTYLSHADQLQNIGIIIILLSVVMGVTSVYGFIFFIRKRKLFGFYSRGEQELLKRISSLENQVDDLRGQNQQGYGTAGMGNTYGEVDKTGLRQENYNQWPEKPPEYSKS</sequence>
<feature type="transmembrane region" description="Helical" evidence="1">
    <location>
        <begin position="39"/>
        <end position="63"/>
    </location>
</feature>
<evidence type="ECO:0000256" key="1">
    <source>
        <dbReference type="SAM" id="Phobius"/>
    </source>
</evidence>